<gene>
    <name evidence="2" type="ORF">DMB65_16745</name>
</gene>
<dbReference type="EMBL" id="QJHK01000016">
    <property type="protein sequence ID" value="PXY39673.1"/>
    <property type="molecule type" value="Genomic_DNA"/>
</dbReference>
<organism evidence="2 3">
    <name type="scientific">Flavobacterium cheongpyeongense</name>
    <dbReference type="NCBI Taxonomy" id="2212651"/>
    <lineage>
        <taxon>Bacteria</taxon>
        <taxon>Pseudomonadati</taxon>
        <taxon>Bacteroidota</taxon>
        <taxon>Flavobacteriia</taxon>
        <taxon>Flavobacteriales</taxon>
        <taxon>Flavobacteriaceae</taxon>
        <taxon>Flavobacterium</taxon>
    </lineage>
</organism>
<feature type="domain" description="Outer membrane protein beta-barrel" evidence="1">
    <location>
        <begin position="27"/>
        <end position="195"/>
    </location>
</feature>
<keyword evidence="3" id="KW-1185">Reference proteome</keyword>
<evidence type="ECO:0000313" key="3">
    <source>
        <dbReference type="Proteomes" id="UP000247903"/>
    </source>
</evidence>
<proteinExistence type="predicted"/>
<protein>
    <submittedName>
        <fullName evidence="2">PorT family protein</fullName>
    </submittedName>
</protein>
<accession>A0A2V4BNW2</accession>
<dbReference type="AlphaFoldDB" id="A0A2V4BNW2"/>
<dbReference type="OrthoDB" id="947434at2"/>
<sequence>MPLVNKIMTIKNLAIISFSVFAFLKMQAQVTFKPGIHAGINISKFTNSGLGNKTDFYVGGFGALKLSKFYTLQAELTYSRQGAKGDIAMGSTEYYDAPSNSYITIYNRGTVDASLQYISELTINKFNFTENFYFLAGPFFDILIAKDIKVNPKEKGDNYNKGQDVDLGIVGGLGYSLKNGISFEARIKKGLTDSFTDYYADGVDTNNLVFQFGATYTFGKK</sequence>
<dbReference type="InterPro" id="IPR025665">
    <property type="entry name" value="Beta-barrel_OMP_2"/>
</dbReference>
<name>A0A2V4BNW2_9FLAO</name>
<evidence type="ECO:0000313" key="2">
    <source>
        <dbReference type="EMBL" id="PXY39673.1"/>
    </source>
</evidence>
<comment type="caution">
    <text evidence="2">The sequence shown here is derived from an EMBL/GenBank/DDBJ whole genome shotgun (WGS) entry which is preliminary data.</text>
</comment>
<dbReference type="Pfam" id="PF13568">
    <property type="entry name" value="OMP_b-brl_2"/>
    <property type="match status" value="1"/>
</dbReference>
<dbReference type="Proteomes" id="UP000247903">
    <property type="component" value="Unassembled WGS sequence"/>
</dbReference>
<reference evidence="2 3" key="1">
    <citation type="submission" date="2018-05" db="EMBL/GenBank/DDBJ databases">
        <title>Flavobacterium sp. strain IMCC34759, incomplete genome.</title>
        <authorList>
            <person name="Joung Y."/>
            <person name="Cho J."/>
        </authorList>
    </citation>
    <scope>NUCLEOTIDE SEQUENCE [LARGE SCALE GENOMIC DNA]</scope>
    <source>
        <strain evidence="2 3">IMCC34759</strain>
    </source>
</reference>
<evidence type="ECO:0000259" key="1">
    <source>
        <dbReference type="Pfam" id="PF13568"/>
    </source>
</evidence>